<keyword evidence="4 6" id="KW-0964">Secreted</keyword>
<evidence type="ECO:0000256" key="2">
    <source>
        <dbReference type="ARBA" id="ARBA00005581"/>
    </source>
</evidence>
<evidence type="ECO:0000313" key="7">
    <source>
        <dbReference type="Proteomes" id="UP000515151"/>
    </source>
</evidence>
<evidence type="ECO:0000313" key="8">
    <source>
        <dbReference type="RefSeq" id="XP_031378540.1"/>
    </source>
</evidence>
<evidence type="ECO:0000256" key="1">
    <source>
        <dbReference type="ARBA" id="ARBA00004613"/>
    </source>
</evidence>
<dbReference type="GO" id="GO:0060320">
    <property type="term" value="P:rejection of self pollen"/>
    <property type="evidence" value="ECO:0007669"/>
    <property type="project" value="UniProtKB-KW"/>
</dbReference>
<comment type="subcellular location">
    <subcellularLocation>
        <location evidence="1 6">Secreted</location>
    </subcellularLocation>
</comment>
<sequence length="134" mass="15274">MQDQTGKGATSDPEAMAVAAEAHLNWWFKPRKVTVVVFNDLPNGASFNIHCKSGDDDVGLHVMGPNQKYQLRFALYLRGTTLFFCGMSWAGGHKVFDIYRTKRDNMRRCKNYCRGQVTKDDILGFRQNRPDPDN</sequence>
<dbReference type="RefSeq" id="XP_031378540.1">
    <property type="nucleotide sequence ID" value="XM_031522680.1"/>
</dbReference>
<accession>A0A6P8C6S9</accession>
<reference evidence="8" key="2">
    <citation type="submission" date="2025-08" db="UniProtKB">
        <authorList>
            <consortium name="RefSeq"/>
        </authorList>
    </citation>
    <scope>IDENTIFICATION</scope>
    <source>
        <tissue evidence="8">Leaf</tissue>
    </source>
</reference>
<dbReference type="Proteomes" id="UP000515151">
    <property type="component" value="Chromosome 2"/>
</dbReference>
<evidence type="ECO:0000256" key="5">
    <source>
        <dbReference type="ARBA" id="ARBA00022729"/>
    </source>
</evidence>
<keyword evidence="7" id="KW-1185">Reference proteome</keyword>
<evidence type="ECO:0000256" key="4">
    <source>
        <dbReference type="ARBA" id="ARBA00022525"/>
    </source>
</evidence>
<dbReference type="GeneID" id="116193940"/>
<gene>
    <name evidence="8" type="primary">LOC116193940</name>
</gene>
<keyword evidence="5" id="KW-0732">Signal</keyword>
<dbReference type="PANTHER" id="PTHR31232">
    <property type="match status" value="1"/>
</dbReference>
<proteinExistence type="inferred from homology"/>
<organism evidence="7 8">
    <name type="scientific">Punica granatum</name>
    <name type="common">Pomegranate</name>
    <dbReference type="NCBI Taxonomy" id="22663"/>
    <lineage>
        <taxon>Eukaryota</taxon>
        <taxon>Viridiplantae</taxon>
        <taxon>Streptophyta</taxon>
        <taxon>Embryophyta</taxon>
        <taxon>Tracheophyta</taxon>
        <taxon>Spermatophyta</taxon>
        <taxon>Magnoliopsida</taxon>
        <taxon>eudicotyledons</taxon>
        <taxon>Gunneridae</taxon>
        <taxon>Pentapetalae</taxon>
        <taxon>rosids</taxon>
        <taxon>malvids</taxon>
        <taxon>Myrtales</taxon>
        <taxon>Lythraceae</taxon>
        <taxon>Punica</taxon>
    </lineage>
</organism>
<evidence type="ECO:0000256" key="6">
    <source>
        <dbReference type="RuleBase" id="RU367044"/>
    </source>
</evidence>
<dbReference type="OrthoDB" id="1933876at2759"/>
<dbReference type="GO" id="GO:0005576">
    <property type="term" value="C:extracellular region"/>
    <property type="evidence" value="ECO:0007669"/>
    <property type="project" value="UniProtKB-SubCell"/>
</dbReference>
<dbReference type="InterPro" id="IPR010264">
    <property type="entry name" value="Self-incomp_S1"/>
</dbReference>
<dbReference type="PANTHER" id="PTHR31232:SF43">
    <property type="entry name" value="S-PROTEIN HOMOLOG 29-RELATED"/>
    <property type="match status" value="1"/>
</dbReference>
<keyword evidence="3 6" id="KW-0713">Self-incompatibility</keyword>
<protein>
    <recommendedName>
        <fullName evidence="6">S-protein homolog</fullName>
    </recommendedName>
</protein>
<dbReference type="AlphaFoldDB" id="A0A6P8C6S9"/>
<dbReference type="Pfam" id="PF05938">
    <property type="entry name" value="Self-incomp_S1"/>
    <property type="match status" value="1"/>
</dbReference>
<reference evidence="7" key="1">
    <citation type="journal article" date="2020" name="Plant Biotechnol. J.">
        <title>The pomegranate (Punica granatum L.) draft genome dissects genetic divergence between soft- and hard-seeded cultivars.</title>
        <authorList>
            <person name="Luo X."/>
            <person name="Li H."/>
            <person name="Wu Z."/>
            <person name="Yao W."/>
            <person name="Zhao P."/>
            <person name="Cao D."/>
            <person name="Yu H."/>
            <person name="Li K."/>
            <person name="Poudel K."/>
            <person name="Zhao D."/>
            <person name="Zhang F."/>
            <person name="Xia X."/>
            <person name="Chen L."/>
            <person name="Wang Q."/>
            <person name="Jing D."/>
            <person name="Cao S."/>
        </authorList>
    </citation>
    <scope>NUCLEOTIDE SEQUENCE [LARGE SCALE GENOMIC DNA]</scope>
    <source>
        <strain evidence="7">cv. Tunisia</strain>
    </source>
</reference>
<name>A0A6P8C6S9_PUNGR</name>
<comment type="similarity">
    <text evidence="2 6">Belongs to the plant self-incompatibility (S1) protein family.</text>
</comment>
<evidence type="ECO:0000256" key="3">
    <source>
        <dbReference type="ARBA" id="ARBA00022471"/>
    </source>
</evidence>